<organism evidence="2 3">
    <name type="scientific">Zhihengliuella flava</name>
    <dbReference type="NCBI Taxonomy" id="1285193"/>
    <lineage>
        <taxon>Bacteria</taxon>
        <taxon>Bacillati</taxon>
        <taxon>Actinomycetota</taxon>
        <taxon>Actinomycetes</taxon>
        <taxon>Micrococcales</taxon>
        <taxon>Micrococcaceae</taxon>
        <taxon>Zhihengliuella</taxon>
    </lineage>
</organism>
<gene>
    <name evidence="2" type="ORF">IW252_001486</name>
</gene>
<sequence>MYAWIFRHLPGPLWVRLVISLLALAGIILLLMMFVFPWVSDQLGLWTESTIGLVTR</sequence>
<keyword evidence="1" id="KW-1133">Transmembrane helix</keyword>
<keyword evidence="3" id="KW-1185">Reference proteome</keyword>
<feature type="transmembrane region" description="Helical" evidence="1">
    <location>
        <begin position="13"/>
        <end position="36"/>
    </location>
</feature>
<proteinExistence type="predicted"/>
<comment type="caution">
    <text evidence="2">The sequence shown here is derived from an EMBL/GenBank/DDBJ whole genome shotgun (WGS) entry which is preliminary data.</text>
</comment>
<dbReference type="AlphaFoldDB" id="A0A931D5B8"/>
<evidence type="ECO:0000313" key="3">
    <source>
        <dbReference type="Proteomes" id="UP000625033"/>
    </source>
</evidence>
<reference evidence="2" key="1">
    <citation type="submission" date="2020-11" db="EMBL/GenBank/DDBJ databases">
        <title>Sequencing the genomes of 1000 actinobacteria strains.</title>
        <authorList>
            <person name="Klenk H.-P."/>
        </authorList>
    </citation>
    <scope>NUCLEOTIDE SEQUENCE</scope>
    <source>
        <strain evidence="2">DSM 26152</strain>
    </source>
</reference>
<keyword evidence="1" id="KW-0812">Transmembrane</keyword>
<dbReference type="RefSeq" id="WP_196835986.1">
    <property type="nucleotide sequence ID" value="NZ_JADOTZ010000001.1"/>
</dbReference>
<evidence type="ECO:0000256" key="1">
    <source>
        <dbReference type="SAM" id="Phobius"/>
    </source>
</evidence>
<dbReference type="Proteomes" id="UP000625033">
    <property type="component" value="Unassembled WGS sequence"/>
</dbReference>
<name>A0A931D5B8_9MICC</name>
<accession>A0A931D5B8</accession>
<keyword evidence="1" id="KW-0472">Membrane</keyword>
<protein>
    <submittedName>
        <fullName evidence="2">Uncharacterized protein</fullName>
    </submittedName>
</protein>
<evidence type="ECO:0000313" key="2">
    <source>
        <dbReference type="EMBL" id="MBG6084719.1"/>
    </source>
</evidence>
<dbReference type="EMBL" id="JADOTZ010000001">
    <property type="protein sequence ID" value="MBG6084719.1"/>
    <property type="molecule type" value="Genomic_DNA"/>
</dbReference>